<feature type="coiled-coil region" evidence="1">
    <location>
        <begin position="238"/>
        <end position="294"/>
    </location>
</feature>
<feature type="coiled-coil region" evidence="1">
    <location>
        <begin position="2"/>
        <end position="64"/>
    </location>
</feature>
<evidence type="ECO:0000256" key="2">
    <source>
        <dbReference type="SAM" id="MobiDB-lite"/>
    </source>
</evidence>
<dbReference type="Proteomes" id="UP000825935">
    <property type="component" value="Chromosome 5"/>
</dbReference>
<feature type="compositionally biased region" description="Basic residues" evidence="2">
    <location>
        <begin position="518"/>
        <end position="529"/>
    </location>
</feature>
<dbReference type="OrthoDB" id="1929485at2759"/>
<proteinExistence type="predicted"/>
<comment type="caution">
    <text evidence="3">The sequence shown here is derived from an EMBL/GenBank/DDBJ whole genome shotgun (WGS) entry which is preliminary data.</text>
</comment>
<feature type="compositionally biased region" description="Low complexity" evidence="2">
    <location>
        <begin position="530"/>
        <end position="539"/>
    </location>
</feature>
<dbReference type="AlphaFoldDB" id="A0A8T2UMH5"/>
<feature type="region of interest" description="Disordered" evidence="2">
    <location>
        <begin position="512"/>
        <end position="539"/>
    </location>
</feature>
<evidence type="ECO:0000313" key="3">
    <source>
        <dbReference type="EMBL" id="KAH7436622.1"/>
    </source>
</evidence>
<feature type="coiled-coil region" evidence="1">
    <location>
        <begin position="136"/>
        <end position="195"/>
    </location>
</feature>
<dbReference type="EMBL" id="CM035410">
    <property type="protein sequence ID" value="KAH7436622.1"/>
    <property type="molecule type" value="Genomic_DNA"/>
</dbReference>
<feature type="coiled-coil region" evidence="1">
    <location>
        <begin position="379"/>
        <end position="428"/>
    </location>
</feature>
<accession>A0A8T2UMH5</accession>
<evidence type="ECO:0000313" key="4">
    <source>
        <dbReference type="Proteomes" id="UP000825935"/>
    </source>
</evidence>
<name>A0A8T2UMH5_CERRI</name>
<reference evidence="3" key="1">
    <citation type="submission" date="2021-08" db="EMBL/GenBank/DDBJ databases">
        <title>WGS assembly of Ceratopteris richardii.</title>
        <authorList>
            <person name="Marchant D.B."/>
            <person name="Chen G."/>
            <person name="Jenkins J."/>
            <person name="Shu S."/>
            <person name="Leebens-Mack J."/>
            <person name="Grimwood J."/>
            <person name="Schmutz J."/>
            <person name="Soltis P."/>
            <person name="Soltis D."/>
            <person name="Chen Z.-H."/>
        </authorList>
    </citation>
    <scope>NUCLEOTIDE SEQUENCE</scope>
    <source>
        <strain evidence="3">Whitten #5841</strain>
        <tissue evidence="3">Leaf</tissue>
    </source>
</reference>
<protein>
    <submittedName>
        <fullName evidence="3">Uncharacterized protein</fullName>
    </submittedName>
</protein>
<organism evidence="3 4">
    <name type="scientific">Ceratopteris richardii</name>
    <name type="common">Triangle waterfern</name>
    <dbReference type="NCBI Taxonomy" id="49495"/>
    <lineage>
        <taxon>Eukaryota</taxon>
        <taxon>Viridiplantae</taxon>
        <taxon>Streptophyta</taxon>
        <taxon>Embryophyta</taxon>
        <taxon>Tracheophyta</taxon>
        <taxon>Polypodiopsida</taxon>
        <taxon>Polypodiidae</taxon>
        <taxon>Polypodiales</taxon>
        <taxon>Pteridineae</taxon>
        <taxon>Pteridaceae</taxon>
        <taxon>Parkerioideae</taxon>
        <taxon>Ceratopteris</taxon>
    </lineage>
</organism>
<sequence>MNEELKEEATRLREDVERHASEKMDLLEQIDKVAEEKTFLEDLVDSLRASEEAIRVEMQQALEEVNKGKQSIIDEKNTLLMTVNELECRNEYLEKTIFNISAEKDAIATANQGLAIQKSALEEDIKAAVVKHRDAVHQFDEEKQCWEEDRKTLELEKDALLITNADLERSVSSLLEQQKESTRRFETEVEAMKREAELIYSHKIQLEDVNAELLEREKVSQQKIIELISHQTEQNQMIEKINKELRITQKAAKEYKAEAEKRLSKVITEKDNLIRSLQAELKEGKARVSDLERANGLLASQQDEYVLNIAELDRKHSSALKCLHEVKALAKAKGEEASMFKDQLDKASRALLALESKLSTESDKQKRMEVHLQTVKGDLLIAEDAAIQAQNRVKAIEKEAANALERKTRESSQKIEALENKLAAMSERQCDMENDLISKKISLKAASRAENMAKVKLSYLLGIMEESGNNMQTQFEVMKTSILEVQNGAAKANQCIATFQSELTTVTNLHSQPITSRQARKKRRSRSRAQARQSAKVCN</sequence>
<evidence type="ECO:0000256" key="1">
    <source>
        <dbReference type="SAM" id="Coils"/>
    </source>
</evidence>
<gene>
    <name evidence="3" type="ORF">KP509_05G028400</name>
</gene>
<keyword evidence="4" id="KW-1185">Reference proteome</keyword>
<keyword evidence="1" id="KW-0175">Coiled coil</keyword>